<dbReference type="EMBL" id="NAJO01000009">
    <property type="protein sequence ID" value="OQO09889.1"/>
    <property type="molecule type" value="Genomic_DNA"/>
</dbReference>
<sequence>MPHADKPPHTPILVQVSEDKATVSQQSDEMAITSVQEFRFLDLLPELRFMVYELHLADSAYTVVSGRVDLSSSSLGLVCRTIAVEYLPVYQRYVRSKPQISEVDATVSDFDFRRLQSLLRYRKQCMPTTGSLSLPSDQNIAQNLHLKLNITLIFSRYTRTDHMNGVEDTRRKRLADWLSACKREYDEYNPTYSVCFQTSSAKSRKSCFRCLISSLYSKMLGQCIRHNVTSRLKIRYVFDRAAVVLIMDESGLASVPGGLEFSPMLVLERLFAANDKWKWKCGVCDMRTHEWMKGRWSPEPPAPVSRGNISWT</sequence>
<proteinExistence type="predicted"/>
<organism evidence="1 2">
    <name type="scientific">Cryoendolithus antarcticus</name>
    <dbReference type="NCBI Taxonomy" id="1507870"/>
    <lineage>
        <taxon>Eukaryota</taxon>
        <taxon>Fungi</taxon>
        <taxon>Dikarya</taxon>
        <taxon>Ascomycota</taxon>
        <taxon>Pezizomycotina</taxon>
        <taxon>Dothideomycetes</taxon>
        <taxon>Dothideomycetidae</taxon>
        <taxon>Cladosporiales</taxon>
        <taxon>Cladosporiaceae</taxon>
        <taxon>Cryoendolithus</taxon>
    </lineage>
</organism>
<dbReference type="AlphaFoldDB" id="A0A1V8TET3"/>
<name>A0A1V8TET3_9PEZI</name>
<keyword evidence="2" id="KW-1185">Reference proteome</keyword>
<dbReference type="InParanoid" id="A0A1V8TET3"/>
<reference evidence="2" key="1">
    <citation type="submission" date="2017-03" db="EMBL/GenBank/DDBJ databases">
        <title>Genomes of endolithic fungi from Antarctica.</title>
        <authorList>
            <person name="Coleine C."/>
            <person name="Masonjones S."/>
            <person name="Stajich J.E."/>
        </authorList>
    </citation>
    <scope>NUCLEOTIDE SEQUENCE [LARGE SCALE GENOMIC DNA]</scope>
    <source>
        <strain evidence="2">CCFEE 5527</strain>
    </source>
</reference>
<dbReference type="Proteomes" id="UP000192596">
    <property type="component" value="Unassembled WGS sequence"/>
</dbReference>
<comment type="caution">
    <text evidence="1">The sequence shown here is derived from an EMBL/GenBank/DDBJ whole genome shotgun (WGS) entry which is preliminary data.</text>
</comment>
<accession>A0A1V8TET3</accession>
<protein>
    <submittedName>
        <fullName evidence="1">Uncharacterized protein</fullName>
    </submittedName>
</protein>
<gene>
    <name evidence="1" type="ORF">B0A48_04243</name>
</gene>
<evidence type="ECO:0000313" key="1">
    <source>
        <dbReference type="EMBL" id="OQO09889.1"/>
    </source>
</evidence>
<evidence type="ECO:0000313" key="2">
    <source>
        <dbReference type="Proteomes" id="UP000192596"/>
    </source>
</evidence>